<sequence>MKKIIAALFISFSLLSCSISEEVFFNADGSGKLAYTINMSKMMELTKELDKKNTKKMSKGLMDDTEKDVDSVIAFKDIPAKFKKEGKELTPEQIANIEKMKDCSMRIVVNNAKSEFKYILTSDFKNVNDIGNVGSMVSAMQTASGKNTDALGATANDSEVKYTYDGKKFTRTVIEKPVVEELEEVYEEEVYEEDHSGEDVIEELKDTTIVNDGADDIEYEEAVSEDEEISEEEIKKMNEEFKKMGELMEKGMKESAFEFKYTFTKKIKKVSLPKSQYKLSDDKKTIFMKYEIEEFTKKIKNLNFEIVFE</sequence>
<name>A0A1H9AVM9_9FLAO</name>
<gene>
    <name evidence="2" type="ORF">SAMN05444005_102364</name>
</gene>
<organism evidence="2 3">
    <name type="scientific">Flavobacterium urocaniciphilum</name>
    <dbReference type="NCBI Taxonomy" id="1299341"/>
    <lineage>
        <taxon>Bacteria</taxon>
        <taxon>Pseudomonadati</taxon>
        <taxon>Bacteroidota</taxon>
        <taxon>Flavobacteriia</taxon>
        <taxon>Flavobacteriales</taxon>
        <taxon>Flavobacteriaceae</taxon>
        <taxon>Flavobacterium</taxon>
    </lineage>
</organism>
<keyword evidence="3" id="KW-1185">Reference proteome</keyword>
<dbReference type="Proteomes" id="UP000198648">
    <property type="component" value="Unassembled WGS sequence"/>
</dbReference>
<feature type="signal peptide" evidence="1">
    <location>
        <begin position="1"/>
        <end position="18"/>
    </location>
</feature>
<dbReference type="STRING" id="1299341.SAMN05444005_102364"/>
<evidence type="ECO:0000256" key="1">
    <source>
        <dbReference type="SAM" id="SignalP"/>
    </source>
</evidence>
<feature type="chain" id="PRO_5011440375" description="Lipoprotein" evidence="1">
    <location>
        <begin position="19"/>
        <end position="309"/>
    </location>
</feature>
<evidence type="ECO:0000313" key="2">
    <source>
        <dbReference type="EMBL" id="SEP80800.1"/>
    </source>
</evidence>
<proteinExistence type="predicted"/>
<dbReference type="AlphaFoldDB" id="A0A1H9AVM9"/>
<dbReference type="EMBL" id="FOEI01000002">
    <property type="protein sequence ID" value="SEP80800.1"/>
    <property type="molecule type" value="Genomic_DNA"/>
</dbReference>
<protein>
    <recommendedName>
        <fullName evidence="4">Lipoprotein</fullName>
    </recommendedName>
</protein>
<keyword evidence="1" id="KW-0732">Signal</keyword>
<accession>A0A1H9AVM9</accession>
<evidence type="ECO:0008006" key="4">
    <source>
        <dbReference type="Google" id="ProtNLM"/>
    </source>
</evidence>
<dbReference type="PROSITE" id="PS51257">
    <property type="entry name" value="PROKAR_LIPOPROTEIN"/>
    <property type="match status" value="1"/>
</dbReference>
<dbReference type="RefSeq" id="WP_091466439.1">
    <property type="nucleotide sequence ID" value="NZ_FOEI01000002.1"/>
</dbReference>
<evidence type="ECO:0000313" key="3">
    <source>
        <dbReference type="Proteomes" id="UP000198648"/>
    </source>
</evidence>
<dbReference type="OrthoDB" id="978531at2"/>
<reference evidence="2 3" key="1">
    <citation type="submission" date="2016-10" db="EMBL/GenBank/DDBJ databases">
        <authorList>
            <person name="de Groot N.N."/>
        </authorList>
    </citation>
    <scope>NUCLEOTIDE SEQUENCE [LARGE SCALE GENOMIC DNA]</scope>
    <source>
        <strain evidence="2 3">DSM 27078</strain>
    </source>
</reference>